<dbReference type="AlphaFoldDB" id="S3ZKE6"/>
<name>S3ZKE6_9ACTN</name>
<gene>
    <name evidence="2" type="ORF">STRAU_3703</name>
</gene>
<evidence type="ECO:0000313" key="2">
    <source>
        <dbReference type="EMBL" id="EPH43244.1"/>
    </source>
</evidence>
<organism evidence="2 3">
    <name type="scientific">Streptomyces aurantiacus JA 4570</name>
    <dbReference type="NCBI Taxonomy" id="1286094"/>
    <lineage>
        <taxon>Bacteria</taxon>
        <taxon>Bacillati</taxon>
        <taxon>Actinomycetota</taxon>
        <taxon>Actinomycetes</taxon>
        <taxon>Kitasatosporales</taxon>
        <taxon>Streptomycetaceae</taxon>
        <taxon>Streptomyces</taxon>
        <taxon>Streptomyces aurantiacus group</taxon>
    </lineage>
</organism>
<accession>S3ZKE6</accession>
<comment type="caution">
    <text evidence="2">The sequence shown here is derived from an EMBL/GenBank/DDBJ whole genome shotgun (WGS) entry which is preliminary data.</text>
</comment>
<evidence type="ECO:0000256" key="1">
    <source>
        <dbReference type="SAM" id="MobiDB-lite"/>
    </source>
</evidence>
<dbReference type="EMBL" id="AOPZ01000175">
    <property type="protein sequence ID" value="EPH43244.1"/>
    <property type="molecule type" value="Genomic_DNA"/>
</dbReference>
<evidence type="ECO:0000313" key="3">
    <source>
        <dbReference type="Proteomes" id="UP000014629"/>
    </source>
</evidence>
<protein>
    <submittedName>
        <fullName evidence="2">Uncharacterized protein</fullName>
    </submittedName>
</protein>
<keyword evidence="3" id="KW-1185">Reference proteome</keyword>
<sequence length="30" mass="3086">MTPVSRAGAPAVGVTLPGRRRGVGHRWGDA</sequence>
<feature type="region of interest" description="Disordered" evidence="1">
    <location>
        <begin position="1"/>
        <end position="30"/>
    </location>
</feature>
<reference evidence="2 3" key="1">
    <citation type="submission" date="2013-02" db="EMBL/GenBank/DDBJ databases">
        <title>Draft Genome Sequence of Streptomyces aurantiacus, Which Produces Setomimycin.</title>
        <authorList>
            <person name="Gruening B.A."/>
            <person name="Praeg A."/>
            <person name="Erxleben A."/>
            <person name="Guenther S."/>
            <person name="Mueller M."/>
        </authorList>
    </citation>
    <scope>NUCLEOTIDE SEQUENCE [LARGE SCALE GENOMIC DNA]</scope>
    <source>
        <strain evidence="2 3">JA 4570</strain>
    </source>
</reference>
<proteinExistence type="predicted"/>
<dbReference type="Proteomes" id="UP000014629">
    <property type="component" value="Unassembled WGS sequence"/>
</dbReference>